<reference evidence="4" key="1">
    <citation type="submission" date="2016-03" db="EMBL/GenBank/DDBJ databases">
        <title>Complete genome sequence of the type strain Actinoalloteichus hymeniacidonis DSM 45092.</title>
        <authorList>
            <person name="Schaffert L."/>
            <person name="Albersmeier A."/>
            <person name="Winkler A."/>
            <person name="Kalinowski J."/>
            <person name="Zotchev S."/>
            <person name="Ruckert C."/>
        </authorList>
    </citation>
    <scope>NUCLEOTIDE SEQUENCE [LARGE SCALE GENOMIC DNA]</scope>
    <source>
        <strain evidence="4">HPA177(T) (DSM 45092(T))</strain>
    </source>
</reference>
<dbReference type="RefSeq" id="WP_084643396.1">
    <property type="nucleotide sequence ID" value="NZ_CP014859.1"/>
</dbReference>
<dbReference type="KEGG" id="ahm:TL08_24150"/>
<dbReference type="GO" id="GO:0004312">
    <property type="term" value="F:fatty acid synthase activity"/>
    <property type="evidence" value="ECO:0007669"/>
    <property type="project" value="InterPro"/>
</dbReference>
<dbReference type="PANTHER" id="PTHR43841">
    <property type="entry name" value="3-HYDROXYACYL-THIOESTER DEHYDRATASE HTDX-RELATED"/>
    <property type="match status" value="1"/>
</dbReference>
<dbReference type="InterPro" id="IPR002539">
    <property type="entry name" value="MaoC-like_dom"/>
</dbReference>
<evidence type="ECO:0000256" key="1">
    <source>
        <dbReference type="ARBA" id="ARBA00005254"/>
    </source>
</evidence>
<accession>A0AAC9MZN6</accession>
<dbReference type="Proteomes" id="UP000095210">
    <property type="component" value="Chromosome"/>
</dbReference>
<dbReference type="PRINTS" id="PR01483">
    <property type="entry name" value="FASYNTHASE"/>
</dbReference>
<comment type="similarity">
    <text evidence="1">Belongs to the enoyl-CoA hydratase/isomerase family.</text>
</comment>
<keyword evidence="4" id="KW-1185">Reference proteome</keyword>
<name>A0AAC9MZN6_9PSEU</name>
<evidence type="ECO:0000259" key="2">
    <source>
        <dbReference type="Pfam" id="PF01575"/>
    </source>
</evidence>
<dbReference type="AlphaFoldDB" id="A0AAC9MZN6"/>
<dbReference type="SUPFAM" id="SSF54637">
    <property type="entry name" value="Thioesterase/thiol ester dehydrase-isomerase"/>
    <property type="match status" value="1"/>
</dbReference>
<sequence length="151" mass="15898">MTGAALPTQHVDLRAVAPGTALPTRRFAVTRGDLVRYAGAAGDFNPIHFSDHAAEAKGLPGVIAHGALTMALAARAVGEWAGGGSRIVEYGVRFAKPVPVPDDGRGAEITVDALVGERLTDHRVRIDLTVRCGRDKVLTRARLVLESAAEQ</sequence>
<dbReference type="InterPro" id="IPR029069">
    <property type="entry name" value="HotDog_dom_sf"/>
</dbReference>
<dbReference type="Pfam" id="PF01575">
    <property type="entry name" value="MaoC_dehydratas"/>
    <property type="match status" value="1"/>
</dbReference>
<dbReference type="EMBL" id="CP014859">
    <property type="protein sequence ID" value="AOS65608.1"/>
    <property type="molecule type" value="Genomic_DNA"/>
</dbReference>
<evidence type="ECO:0000313" key="4">
    <source>
        <dbReference type="Proteomes" id="UP000095210"/>
    </source>
</evidence>
<protein>
    <submittedName>
        <fullName evidence="3">Acyl dehydratase</fullName>
    </submittedName>
</protein>
<dbReference type="InterPro" id="IPR003965">
    <property type="entry name" value="Fatty_acid_synthase"/>
</dbReference>
<dbReference type="GO" id="GO:0006633">
    <property type="term" value="P:fatty acid biosynthetic process"/>
    <property type="evidence" value="ECO:0007669"/>
    <property type="project" value="InterPro"/>
</dbReference>
<gene>
    <name evidence="3" type="ORF">TL08_24150</name>
</gene>
<dbReference type="PANTHER" id="PTHR43841:SF3">
    <property type="entry name" value="(3R)-HYDROXYACYL-ACP DEHYDRATASE SUBUNIT HADB"/>
    <property type="match status" value="1"/>
</dbReference>
<evidence type="ECO:0000313" key="3">
    <source>
        <dbReference type="EMBL" id="AOS65608.1"/>
    </source>
</evidence>
<dbReference type="Gene3D" id="3.10.129.10">
    <property type="entry name" value="Hotdog Thioesterase"/>
    <property type="match status" value="1"/>
</dbReference>
<dbReference type="GO" id="GO:0005835">
    <property type="term" value="C:fatty acid synthase complex"/>
    <property type="evidence" value="ECO:0007669"/>
    <property type="project" value="InterPro"/>
</dbReference>
<proteinExistence type="inferred from homology"/>
<feature type="domain" description="MaoC-like" evidence="2">
    <location>
        <begin position="18"/>
        <end position="112"/>
    </location>
</feature>
<organism evidence="3 4">
    <name type="scientific">Actinoalloteichus hymeniacidonis</name>
    <dbReference type="NCBI Taxonomy" id="340345"/>
    <lineage>
        <taxon>Bacteria</taxon>
        <taxon>Bacillati</taxon>
        <taxon>Actinomycetota</taxon>
        <taxon>Actinomycetes</taxon>
        <taxon>Pseudonocardiales</taxon>
        <taxon>Pseudonocardiaceae</taxon>
        <taxon>Actinoalloteichus</taxon>
    </lineage>
</organism>